<keyword evidence="2" id="KW-1185">Reference proteome</keyword>
<sequence>MILMSLAGCDFACSDPQTSTPVGSPCGCVVPMQVVLVLGVAPCIVFPHTPELEAEIAAGTCLKQSQVRILGAGAGGQDREKTRVYINLVPLSKKFNKTTALLTFERFWQKKVPISRTLFGDYEVISVRYPGLPSSPQLPSGISPTSGNQDPIVANVSSNGHKFTARTVTIIVLSSSVVFLTGTGALVIFLKCKKAGSVPVDGPPPTSSISERSGKAGIRSGLSNSSSTPKSASLISPRDTSGKIFSLAELEKATENFSSKRLLGVGGFGCVYLGTMEDGSEVAVKRLIMVDQGRDREFIAEVEMLSRLHHRNLVKLVGICMEKGTRCLVYELVHNGSVESHLHGSDERRTPLDWDARMKIALGRKPIDMSRPQGHESLAAWARPLLSSREGLEKVVDPSLGGNYDFNDLAKVASIASMCIQPEVMKRPFMGEVVQALKLVYTDKDETYEDSYGLREDSSGSDVDFTHDGGPESWQRGRTPCLTHGISSTFITMEYSSGPLEIMDRPLSTSVLMGEGGSLTGYNRSGPIRTERDKLKFYRLKRCISENGLLVKHIGNNGCMF</sequence>
<proteinExistence type="predicted"/>
<protein>
    <submittedName>
        <fullName evidence="1">Uncharacterized protein</fullName>
    </submittedName>
</protein>
<gene>
    <name evidence="1" type="ORF">MRB53_002790</name>
</gene>
<reference evidence="1 2" key="1">
    <citation type="journal article" date="2022" name="Hortic Res">
        <title>A haplotype resolved chromosomal level avocado genome allows analysis of novel avocado genes.</title>
        <authorList>
            <person name="Nath O."/>
            <person name="Fletcher S.J."/>
            <person name="Hayward A."/>
            <person name="Shaw L.M."/>
            <person name="Masouleh A.K."/>
            <person name="Furtado A."/>
            <person name="Henry R.J."/>
            <person name="Mitter N."/>
        </authorList>
    </citation>
    <scope>NUCLEOTIDE SEQUENCE [LARGE SCALE GENOMIC DNA]</scope>
    <source>
        <strain evidence="2">cv. Hass</strain>
    </source>
</reference>
<accession>A0ACC2MVD3</accession>
<evidence type="ECO:0000313" key="2">
    <source>
        <dbReference type="Proteomes" id="UP001234297"/>
    </source>
</evidence>
<evidence type="ECO:0000313" key="1">
    <source>
        <dbReference type="EMBL" id="KAJ8649767.1"/>
    </source>
</evidence>
<dbReference type="EMBL" id="CM056809">
    <property type="protein sequence ID" value="KAJ8649767.1"/>
    <property type="molecule type" value="Genomic_DNA"/>
</dbReference>
<dbReference type="Proteomes" id="UP001234297">
    <property type="component" value="Chromosome 1"/>
</dbReference>
<name>A0ACC2MVD3_PERAE</name>
<comment type="caution">
    <text evidence="1">The sequence shown here is derived from an EMBL/GenBank/DDBJ whole genome shotgun (WGS) entry which is preliminary data.</text>
</comment>
<organism evidence="1 2">
    <name type="scientific">Persea americana</name>
    <name type="common">Avocado</name>
    <dbReference type="NCBI Taxonomy" id="3435"/>
    <lineage>
        <taxon>Eukaryota</taxon>
        <taxon>Viridiplantae</taxon>
        <taxon>Streptophyta</taxon>
        <taxon>Embryophyta</taxon>
        <taxon>Tracheophyta</taxon>
        <taxon>Spermatophyta</taxon>
        <taxon>Magnoliopsida</taxon>
        <taxon>Magnoliidae</taxon>
        <taxon>Laurales</taxon>
        <taxon>Lauraceae</taxon>
        <taxon>Persea</taxon>
    </lineage>
</organism>